<dbReference type="CDD" id="cd10227">
    <property type="entry name" value="ASKHA_NBD_ParM-like"/>
    <property type="match status" value="1"/>
</dbReference>
<feature type="non-terminal residue" evidence="2">
    <location>
        <position position="1"/>
    </location>
</feature>
<dbReference type="RefSeq" id="WP_277935558.1">
    <property type="nucleotide sequence ID" value="NZ_QZDT01000077.1"/>
</dbReference>
<dbReference type="InterPro" id="IPR040607">
    <property type="entry name" value="ALP_N"/>
</dbReference>
<proteinExistence type="predicted"/>
<comment type="caution">
    <text evidence="2">The sequence shown here is derived from an EMBL/GenBank/DDBJ whole genome shotgun (WGS) entry which is preliminary data.</text>
</comment>
<dbReference type="InterPro" id="IPR043129">
    <property type="entry name" value="ATPase_NBD"/>
</dbReference>
<name>A0A9X5BKA0_9FIRM</name>
<evidence type="ECO:0000313" key="2">
    <source>
        <dbReference type="EMBL" id="NBJ95286.1"/>
    </source>
</evidence>
<dbReference type="Pfam" id="PF17989">
    <property type="entry name" value="ALP_N"/>
    <property type="match status" value="1"/>
</dbReference>
<gene>
    <name evidence="2" type="ORF">D5281_22805</name>
</gene>
<organism evidence="2 3">
    <name type="scientific">Parablautia muri</name>
    <dbReference type="NCBI Taxonomy" id="2320879"/>
    <lineage>
        <taxon>Bacteria</taxon>
        <taxon>Bacillati</taxon>
        <taxon>Bacillota</taxon>
        <taxon>Clostridia</taxon>
        <taxon>Lachnospirales</taxon>
        <taxon>Lachnospiraceae</taxon>
        <taxon>Parablautia</taxon>
    </lineage>
</organism>
<evidence type="ECO:0000313" key="3">
    <source>
        <dbReference type="Proteomes" id="UP001154420"/>
    </source>
</evidence>
<keyword evidence="3" id="KW-1185">Reference proteome</keyword>
<dbReference type="SUPFAM" id="SSF53067">
    <property type="entry name" value="Actin-like ATPase domain"/>
    <property type="match status" value="2"/>
</dbReference>
<reference evidence="2" key="1">
    <citation type="submission" date="2018-09" db="EMBL/GenBank/DDBJ databases">
        <title>Murine metabolic-syndrome-specific gut microbial biobank.</title>
        <authorList>
            <person name="Liu C."/>
        </authorList>
    </citation>
    <scope>NUCLEOTIDE SEQUENCE</scope>
    <source>
        <strain evidence="2">D42-62</strain>
    </source>
</reference>
<accession>A0A9X5BKA0</accession>
<sequence>LWQNAVILLITKKCQDYIFLCITYLMLMLALNMKTAHRIFKTGVECMEEEPIVSRNFVKYKDKFYVIGESHLVYQGNKTESEDFHILTLAALAEELKFRGLHEANVTLAVGLPLAWMKNQGADFKHYLLKEQELHFEFRKERYHVHLCSVEVFPQGFAAIVNLGAMTGINMLADIGNGTMNVMQIIDNKPLEKSLVTDKFGVGICMKEIQKELSKENGEDIPEMLIEPLLWNGIQGRTDVTAVKVERIAKQYAENIRKRLVDYGYKEGLVHLYVIGGGGCLLRNYTELADKAEVTFITDICANAKGYEYLAAQKQRRQSL</sequence>
<evidence type="ECO:0000259" key="1">
    <source>
        <dbReference type="Pfam" id="PF17989"/>
    </source>
</evidence>
<dbReference type="AlphaFoldDB" id="A0A9X5BKA0"/>
<dbReference type="EMBL" id="QZDT01000077">
    <property type="protein sequence ID" value="NBJ95286.1"/>
    <property type="molecule type" value="Genomic_DNA"/>
</dbReference>
<protein>
    <submittedName>
        <fullName evidence="2">ParM/StbA family protein</fullName>
    </submittedName>
</protein>
<feature type="domain" description="Actin-like protein N-terminal" evidence="1">
    <location>
        <begin position="40"/>
        <end position="157"/>
    </location>
</feature>
<dbReference type="Proteomes" id="UP001154420">
    <property type="component" value="Unassembled WGS sequence"/>
</dbReference>
<dbReference type="Gene3D" id="3.30.420.40">
    <property type="match status" value="1"/>
</dbReference>